<reference evidence="1" key="1">
    <citation type="submission" date="2022-07" db="EMBL/GenBank/DDBJ databases">
        <title>Genome-based characterization of novel serogroup A variants of Pasteurella multocida.</title>
        <authorList>
            <person name="Prajapati A."/>
            <person name="Yogisharadhya R."/>
            <person name="Mohanty N."/>
            <person name="Chanda M."/>
            <person name="Mendem S.K."/>
            <person name="Siddaramappa S."/>
            <person name="Shivachandra S.B."/>
        </authorList>
    </citation>
    <scope>NUCLEOTIDE SEQUENCE</scope>
    <source>
        <strain evidence="1">NIVEDIPm19</strain>
    </source>
</reference>
<dbReference type="AlphaFoldDB" id="A0A9X3UP54"/>
<organism evidence="1 2">
    <name type="scientific">Pasteurella multocida</name>
    <dbReference type="NCBI Taxonomy" id="747"/>
    <lineage>
        <taxon>Bacteria</taxon>
        <taxon>Pseudomonadati</taxon>
        <taxon>Pseudomonadota</taxon>
        <taxon>Gammaproteobacteria</taxon>
        <taxon>Pasteurellales</taxon>
        <taxon>Pasteurellaceae</taxon>
        <taxon>Pasteurella</taxon>
    </lineage>
</organism>
<dbReference type="Proteomes" id="UP001145481">
    <property type="component" value="Unassembled WGS sequence"/>
</dbReference>
<protein>
    <recommendedName>
        <fullName evidence="3">Tail fiber assembly protein</fullName>
    </recommendedName>
</protein>
<evidence type="ECO:0000313" key="1">
    <source>
        <dbReference type="EMBL" id="MDA5622620.1"/>
    </source>
</evidence>
<proteinExistence type="predicted"/>
<dbReference type="RefSeq" id="WP_151249035.1">
    <property type="nucleotide sequence ID" value="NZ_JADMLJ010000005.1"/>
</dbReference>
<name>A0A9X3UP54_PASMD</name>
<evidence type="ECO:0008006" key="3">
    <source>
        <dbReference type="Google" id="ProtNLM"/>
    </source>
</evidence>
<dbReference type="EMBL" id="JANJHC010000005">
    <property type="protein sequence ID" value="MDA5622620.1"/>
    <property type="molecule type" value="Genomic_DNA"/>
</dbReference>
<accession>A0A9X3UP54</accession>
<comment type="caution">
    <text evidence="1">The sequence shown here is derived from an EMBL/GenBank/DDBJ whole genome shotgun (WGS) entry which is preliminary data.</text>
</comment>
<gene>
    <name evidence="1" type="ORF">NM948_03535</name>
</gene>
<evidence type="ECO:0000313" key="2">
    <source>
        <dbReference type="Proteomes" id="UP001145481"/>
    </source>
</evidence>
<sequence>MKVYFLKSDPYQYQIFPVPNNTDSYYEIELEDVAELDGKELVVVNDMPMLVPTRPSECYEWVDGQWVINDEKASELLAVAKTKKLKEINDAAQAYVDGIAKTYETPEFERDTWLTQRAEAIAWKQDPNSPTPTLESIATNRGVPLDVLREKAYQKSVLFATLSSTIAGQRQKLEDRLMVAQSHEEIEQISIQYNFTLGGE</sequence>